<sequence>MEDLILLELLEKEKALDKARKTPKKVVTELKLQKNSNSASTQKNLKASKIQKINYLRLQRPTKKTLMSPKVKKVIMKLSLNTRKKNWKQMLGFLEDEN</sequence>
<gene>
    <name evidence="1" type="ORF">GMARGA_LOCUS10955</name>
</gene>
<evidence type="ECO:0000313" key="1">
    <source>
        <dbReference type="EMBL" id="CAG8680934.1"/>
    </source>
</evidence>
<dbReference type="Proteomes" id="UP000789901">
    <property type="component" value="Unassembled WGS sequence"/>
</dbReference>
<dbReference type="EMBL" id="CAJVQB010006275">
    <property type="protein sequence ID" value="CAG8680934.1"/>
    <property type="molecule type" value="Genomic_DNA"/>
</dbReference>
<accession>A0ABN7UX89</accession>
<evidence type="ECO:0000313" key="2">
    <source>
        <dbReference type="Proteomes" id="UP000789901"/>
    </source>
</evidence>
<name>A0ABN7UX89_GIGMA</name>
<reference evidence="1 2" key="1">
    <citation type="submission" date="2021-06" db="EMBL/GenBank/DDBJ databases">
        <authorList>
            <person name="Kallberg Y."/>
            <person name="Tangrot J."/>
            <person name="Rosling A."/>
        </authorList>
    </citation>
    <scope>NUCLEOTIDE SEQUENCE [LARGE SCALE GENOMIC DNA]</scope>
    <source>
        <strain evidence="1 2">120-4 pot B 10/14</strain>
    </source>
</reference>
<comment type="caution">
    <text evidence="1">The sequence shown here is derived from an EMBL/GenBank/DDBJ whole genome shotgun (WGS) entry which is preliminary data.</text>
</comment>
<organism evidence="1 2">
    <name type="scientific">Gigaspora margarita</name>
    <dbReference type="NCBI Taxonomy" id="4874"/>
    <lineage>
        <taxon>Eukaryota</taxon>
        <taxon>Fungi</taxon>
        <taxon>Fungi incertae sedis</taxon>
        <taxon>Mucoromycota</taxon>
        <taxon>Glomeromycotina</taxon>
        <taxon>Glomeromycetes</taxon>
        <taxon>Diversisporales</taxon>
        <taxon>Gigasporaceae</taxon>
        <taxon>Gigaspora</taxon>
    </lineage>
</organism>
<proteinExistence type="predicted"/>
<protein>
    <submittedName>
        <fullName evidence="1">36788_t:CDS:1</fullName>
    </submittedName>
</protein>
<keyword evidence="2" id="KW-1185">Reference proteome</keyword>